<dbReference type="InterPro" id="IPR052366">
    <property type="entry name" value="GTP_Pyrophosphokinase"/>
</dbReference>
<dbReference type="SUPFAM" id="SSF81301">
    <property type="entry name" value="Nucleotidyltransferase"/>
    <property type="match status" value="1"/>
</dbReference>
<dbReference type="PATRIC" id="fig|1423726.3.peg.2434"/>
<dbReference type="RefSeq" id="WP_083483216.1">
    <property type="nucleotide sequence ID" value="NZ_AZDA01000041.1"/>
</dbReference>
<dbReference type="AlphaFoldDB" id="A0A0R1H9E3"/>
<evidence type="ECO:0000313" key="3">
    <source>
        <dbReference type="EMBL" id="KRK39607.1"/>
    </source>
</evidence>
<proteinExistence type="predicted"/>
<dbReference type="EMBL" id="AZDA01000041">
    <property type="protein sequence ID" value="KRK39607.1"/>
    <property type="molecule type" value="Genomic_DNA"/>
</dbReference>
<gene>
    <name evidence="3" type="ORF">FC07_GL002344</name>
</gene>
<evidence type="ECO:0000313" key="4">
    <source>
        <dbReference type="Proteomes" id="UP000051461"/>
    </source>
</evidence>
<name>A0A0R1H9E3_9LACO</name>
<dbReference type="STRING" id="1423726.FC07_GL002344"/>
<evidence type="ECO:0000256" key="1">
    <source>
        <dbReference type="ARBA" id="ARBA00004976"/>
    </source>
</evidence>
<accession>A0A0R1H9E3</accession>
<dbReference type="InterPro" id="IPR007685">
    <property type="entry name" value="RelA_SpoT"/>
</dbReference>
<dbReference type="PANTHER" id="PTHR47837:SF2">
    <property type="entry name" value="GTP PYROPHOSPHOKINASE YWAC"/>
    <property type="match status" value="1"/>
</dbReference>
<keyword evidence="4" id="KW-1185">Reference proteome</keyword>
<dbReference type="SMART" id="SM00954">
    <property type="entry name" value="RelA_SpoT"/>
    <property type="match status" value="1"/>
</dbReference>
<dbReference type="UniPathway" id="UPA00908">
    <property type="reaction ID" value="UER00884"/>
</dbReference>
<dbReference type="PANTHER" id="PTHR47837">
    <property type="entry name" value="GTP PYROPHOSPHOKINASE YJBM"/>
    <property type="match status" value="1"/>
</dbReference>
<organism evidence="3 4">
    <name type="scientific">Loigolactobacillus bifermentans DSM 20003</name>
    <dbReference type="NCBI Taxonomy" id="1423726"/>
    <lineage>
        <taxon>Bacteria</taxon>
        <taxon>Bacillati</taxon>
        <taxon>Bacillota</taxon>
        <taxon>Bacilli</taxon>
        <taxon>Lactobacillales</taxon>
        <taxon>Lactobacillaceae</taxon>
        <taxon>Loigolactobacillus</taxon>
    </lineage>
</organism>
<feature type="domain" description="RelA/SpoT" evidence="2">
    <location>
        <begin position="72"/>
        <end position="195"/>
    </location>
</feature>
<dbReference type="Pfam" id="PF04607">
    <property type="entry name" value="RelA_SpoT"/>
    <property type="match status" value="1"/>
</dbReference>
<dbReference type="Gene3D" id="3.30.460.10">
    <property type="entry name" value="Beta Polymerase, domain 2"/>
    <property type="match status" value="1"/>
</dbReference>
<comment type="caution">
    <text evidence="3">The sequence shown here is derived from an EMBL/GenBank/DDBJ whole genome shotgun (WGS) entry which is preliminary data.</text>
</comment>
<dbReference type="InterPro" id="IPR043519">
    <property type="entry name" value="NT_sf"/>
</dbReference>
<reference evidence="3 4" key="1">
    <citation type="journal article" date="2015" name="Genome Announc.">
        <title>Expanding the biotechnology potential of lactobacilli through comparative genomics of 213 strains and associated genera.</title>
        <authorList>
            <person name="Sun Z."/>
            <person name="Harris H.M."/>
            <person name="McCann A."/>
            <person name="Guo C."/>
            <person name="Argimon S."/>
            <person name="Zhang W."/>
            <person name="Yang X."/>
            <person name="Jeffery I.B."/>
            <person name="Cooney J.C."/>
            <person name="Kagawa T.F."/>
            <person name="Liu W."/>
            <person name="Song Y."/>
            <person name="Salvetti E."/>
            <person name="Wrobel A."/>
            <person name="Rasinkangas P."/>
            <person name="Parkhill J."/>
            <person name="Rea M.C."/>
            <person name="O'Sullivan O."/>
            <person name="Ritari J."/>
            <person name="Douillard F.P."/>
            <person name="Paul Ross R."/>
            <person name="Yang R."/>
            <person name="Briner A.E."/>
            <person name="Felis G.E."/>
            <person name="de Vos W.M."/>
            <person name="Barrangou R."/>
            <person name="Klaenhammer T.R."/>
            <person name="Caufield P.W."/>
            <person name="Cui Y."/>
            <person name="Zhang H."/>
            <person name="O'Toole P.W."/>
        </authorList>
    </citation>
    <scope>NUCLEOTIDE SEQUENCE [LARGE SCALE GENOMIC DNA]</scope>
    <source>
        <strain evidence="3 4">DSM 20003</strain>
    </source>
</reference>
<dbReference type="Gene3D" id="1.10.287.860">
    <property type="entry name" value="Nucleotidyltransferase"/>
    <property type="match status" value="1"/>
</dbReference>
<dbReference type="Proteomes" id="UP000051461">
    <property type="component" value="Unassembled WGS sequence"/>
</dbReference>
<dbReference type="CDD" id="cd05399">
    <property type="entry name" value="NT_Rel-Spo_like"/>
    <property type="match status" value="1"/>
</dbReference>
<dbReference type="OrthoDB" id="9789634at2"/>
<sequence length="254" mass="28976">MILARENLLNIKQIQRELMALGDRRMANNVTQMADYYQLCQLAVNEIGTKLDNLDADYAIHYDHNPIHHMEERMKDPRSLQGKLRRKGLAPSITSVYNHIFDLGGIRVVTNYLNDVYTVANNLIAQSDVELLKRKDYIKHPKPSGYRSLHLVVTVPVFQASGVKIAPVEVQIRTVGMDMWASLEHKLRYKTSVSTEQVAHYGKQLHDYADELTDIEENMQAIFYQLDGKMALPETVDTFDAPDVDEADTTTKEA</sequence>
<evidence type="ECO:0000259" key="2">
    <source>
        <dbReference type="SMART" id="SM00954"/>
    </source>
</evidence>
<dbReference type="GO" id="GO:0015970">
    <property type="term" value="P:guanosine tetraphosphate biosynthetic process"/>
    <property type="evidence" value="ECO:0007669"/>
    <property type="project" value="UniProtKB-UniPathway"/>
</dbReference>
<protein>
    <submittedName>
        <fullName evidence="3">RelA SpoT domain-containing protein</fullName>
    </submittedName>
</protein>
<comment type="pathway">
    <text evidence="1">Purine metabolism; ppGpp biosynthesis; ppGpp from GTP: step 1/2.</text>
</comment>